<name>A0A6I7TWG0_9BACI</name>
<dbReference type="RefSeq" id="WP_020451581.1">
    <property type="nucleotide sequence ID" value="NZ_AP023088.1"/>
</dbReference>
<evidence type="ECO:0000313" key="4">
    <source>
        <dbReference type="Proteomes" id="UP000429980"/>
    </source>
</evidence>
<gene>
    <name evidence="1" type="ORF">B4121_4374</name>
    <name evidence="2" type="ORF">CHCC15381_4759</name>
</gene>
<reference evidence="2 4" key="2">
    <citation type="submission" date="2019-06" db="EMBL/GenBank/DDBJ databases">
        <title>Genome sequence analysis of &gt;100 Bacillus licheniformis strains suggests intrinsic resistance to this species.</title>
        <authorList>
            <person name="Wels M."/>
            <person name="Siezen R.J."/>
            <person name="Johansen E."/>
            <person name="Stuer-Lauridsen B."/>
            <person name="Bjerre K."/>
            <person name="Nielsen B.K.K."/>
        </authorList>
    </citation>
    <scope>NUCLEOTIDE SEQUENCE [LARGE SCALE GENOMIC DNA]</scope>
    <source>
        <strain evidence="2 4">BAC-15381</strain>
    </source>
</reference>
<dbReference type="Proteomes" id="UP000429980">
    <property type="component" value="Unassembled WGS sequence"/>
</dbReference>
<keyword evidence="4" id="KW-1185">Reference proteome</keyword>
<proteinExistence type="predicted"/>
<evidence type="ECO:0000313" key="2">
    <source>
        <dbReference type="EMBL" id="TWL42151.1"/>
    </source>
</evidence>
<protein>
    <submittedName>
        <fullName evidence="1">Uncharacterized protein</fullName>
    </submittedName>
</protein>
<dbReference type="GeneID" id="56671694"/>
<reference evidence="1 3" key="1">
    <citation type="journal article" date="2016" name="Front. Microbiol.">
        <title>High-Level Heat Resistance of Spores of Bacillus amyloliquefaciens and Bacillus licheniformis Results from the Presence of a spoVA Operon in a Tn1546 Transposon.</title>
        <authorList>
            <person name="Berendsen E.M."/>
            <person name="Koning R.A."/>
            <person name="Boekhorst J."/>
            <person name="de Jong A."/>
            <person name="Kuipers O.P."/>
            <person name="Wells-Bennik M.H."/>
        </authorList>
    </citation>
    <scope>NUCLEOTIDE SEQUENCE [LARGE SCALE GENOMIC DNA]</scope>
    <source>
        <strain evidence="1 3">B4121</strain>
    </source>
</reference>
<dbReference type="EMBL" id="LKPO01000026">
    <property type="protein sequence ID" value="OLF87922.1"/>
    <property type="molecule type" value="Genomic_DNA"/>
</dbReference>
<organism evidence="1 3">
    <name type="scientific">Bacillus paralicheniformis</name>
    <dbReference type="NCBI Taxonomy" id="1648923"/>
    <lineage>
        <taxon>Bacteria</taxon>
        <taxon>Bacillati</taxon>
        <taxon>Bacillota</taxon>
        <taxon>Bacilli</taxon>
        <taxon>Bacillales</taxon>
        <taxon>Bacillaceae</taxon>
        <taxon>Bacillus</taxon>
    </lineage>
</organism>
<accession>A0A6I7TWG0</accession>
<comment type="caution">
    <text evidence="1">The sequence shown here is derived from an EMBL/GenBank/DDBJ whole genome shotgun (WGS) entry which is preliminary data.</text>
</comment>
<dbReference type="AlphaFoldDB" id="A0A6I7TWG0"/>
<evidence type="ECO:0000313" key="3">
    <source>
        <dbReference type="Proteomes" id="UP000185604"/>
    </source>
</evidence>
<dbReference type="Proteomes" id="UP000185604">
    <property type="component" value="Unassembled WGS sequence"/>
</dbReference>
<evidence type="ECO:0000313" key="1">
    <source>
        <dbReference type="EMBL" id="OLF87922.1"/>
    </source>
</evidence>
<dbReference type="EMBL" id="NILF01000021">
    <property type="protein sequence ID" value="TWL42151.1"/>
    <property type="molecule type" value="Genomic_DNA"/>
</dbReference>
<sequence>MKDGCHQAIAAVSYYKTERTIDFNRQTYTKKHNQMYLYNDKILTASRQYRLEHVHDVSYRPFSEAGLLYLHTNQGVFAYEVDADPGYFIEAFKKQKNPIK</sequence>